<dbReference type="InterPro" id="IPR018639">
    <property type="entry name" value="DUF2062"/>
</dbReference>
<organism evidence="4 5">
    <name type="scientific">Leptolyngbya subtilissima DQ-A4</name>
    <dbReference type="NCBI Taxonomy" id="2933933"/>
    <lineage>
        <taxon>Bacteria</taxon>
        <taxon>Bacillati</taxon>
        <taxon>Cyanobacteriota</taxon>
        <taxon>Cyanophyceae</taxon>
        <taxon>Leptolyngbyales</taxon>
        <taxon>Leptolyngbyaceae</taxon>
        <taxon>Leptolyngbya group</taxon>
        <taxon>Leptolyngbya</taxon>
    </lineage>
</organism>
<dbReference type="Pfam" id="PF09835">
    <property type="entry name" value="DUF2062"/>
    <property type="match status" value="1"/>
</dbReference>
<sequence>MITTPTTESTPDPKPVMRKTTQPQWRRQLRYLYLRFLRLQGTSEQLARGMASGIFSGCFPLFGFQILIGVAVATVLKGNRMMAAAATWISNPFTYVPIFAFNYQVGLWLLGGSATQAFDDLDTLKSWMDMGTEVSARLMLGSTVVGLVAGVASYFVGLPLIQRVRSRQNIRQQRQLANPSGLENLVQPVD</sequence>
<dbReference type="PANTHER" id="PTHR40547">
    <property type="entry name" value="SLL0298 PROTEIN"/>
    <property type="match status" value="1"/>
</dbReference>
<feature type="domain" description="DUF2062" evidence="3">
    <location>
        <begin position="27"/>
        <end position="168"/>
    </location>
</feature>
<dbReference type="RefSeq" id="WP_242021596.1">
    <property type="nucleotide sequence ID" value="NZ_JAMPKX010000011.1"/>
</dbReference>
<comment type="caution">
    <text evidence="4">The sequence shown here is derived from an EMBL/GenBank/DDBJ whole genome shotgun (WGS) entry which is preliminary data.</text>
</comment>
<keyword evidence="2" id="KW-1133">Transmembrane helix</keyword>
<keyword evidence="2" id="KW-0812">Transmembrane</keyword>
<dbReference type="EMBL" id="JAMPKX010000011">
    <property type="protein sequence ID" value="MEP0949281.1"/>
    <property type="molecule type" value="Genomic_DNA"/>
</dbReference>
<dbReference type="PANTHER" id="PTHR40547:SF1">
    <property type="entry name" value="SLL0298 PROTEIN"/>
    <property type="match status" value="1"/>
</dbReference>
<keyword evidence="2" id="KW-0472">Membrane</keyword>
<reference evidence="4 5" key="1">
    <citation type="submission" date="2022-04" db="EMBL/GenBank/DDBJ databases">
        <title>Positive selection, recombination, and allopatry shape intraspecific diversity of widespread and dominant cyanobacteria.</title>
        <authorList>
            <person name="Wei J."/>
            <person name="Shu W."/>
            <person name="Hu C."/>
        </authorList>
    </citation>
    <scope>NUCLEOTIDE SEQUENCE [LARGE SCALE GENOMIC DNA]</scope>
    <source>
        <strain evidence="4 5">DQ-A4</strain>
    </source>
</reference>
<feature type="compositionally biased region" description="Polar residues" evidence="1">
    <location>
        <begin position="1"/>
        <end position="10"/>
    </location>
</feature>
<feature type="transmembrane region" description="Helical" evidence="2">
    <location>
        <begin position="138"/>
        <end position="161"/>
    </location>
</feature>
<name>A0ABV0K923_9CYAN</name>
<gene>
    <name evidence="4" type="ORF">NC992_20545</name>
</gene>
<keyword evidence="5" id="KW-1185">Reference proteome</keyword>
<evidence type="ECO:0000313" key="4">
    <source>
        <dbReference type="EMBL" id="MEP0949281.1"/>
    </source>
</evidence>
<feature type="transmembrane region" description="Helical" evidence="2">
    <location>
        <begin position="96"/>
        <end position="118"/>
    </location>
</feature>
<feature type="transmembrane region" description="Helical" evidence="2">
    <location>
        <begin position="54"/>
        <end position="76"/>
    </location>
</feature>
<evidence type="ECO:0000259" key="3">
    <source>
        <dbReference type="Pfam" id="PF09835"/>
    </source>
</evidence>
<evidence type="ECO:0000256" key="1">
    <source>
        <dbReference type="SAM" id="MobiDB-lite"/>
    </source>
</evidence>
<protein>
    <submittedName>
        <fullName evidence="4">DUF2062 domain-containing protein</fullName>
    </submittedName>
</protein>
<dbReference type="Proteomes" id="UP001482513">
    <property type="component" value="Unassembled WGS sequence"/>
</dbReference>
<evidence type="ECO:0000256" key="2">
    <source>
        <dbReference type="SAM" id="Phobius"/>
    </source>
</evidence>
<proteinExistence type="predicted"/>
<accession>A0ABV0K923</accession>
<feature type="region of interest" description="Disordered" evidence="1">
    <location>
        <begin position="1"/>
        <end position="21"/>
    </location>
</feature>
<evidence type="ECO:0000313" key="5">
    <source>
        <dbReference type="Proteomes" id="UP001482513"/>
    </source>
</evidence>